<name>A0A8H5GRI5_9AGAR</name>
<dbReference type="InterPro" id="IPR046520">
    <property type="entry name" value="DUF6697"/>
</dbReference>
<feature type="region of interest" description="Disordered" evidence="1">
    <location>
        <begin position="317"/>
        <end position="338"/>
    </location>
</feature>
<feature type="domain" description="DUF6697" evidence="2">
    <location>
        <begin position="621"/>
        <end position="653"/>
    </location>
</feature>
<protein>
    <recommendedName>
        <fullName evidence="2">DUF6697 domain-containing protein</fullName>
    </recommendedName>
</protein>
<evidence type="ECO:0000256" key="1">
    <source>
        <dbReference type="SAM" id="MobiDB-lite"/>
    </source>
</evidence>
<comment type="caution">
    <text evidence="3">The sequence shown here is derived from an EMBL/GenBank/DDBJ whole genome shotgun (WGS) entry which is preliminary data.</text>
</comment>
<dbReference type="AlphaFoldDB" id="A0A8H5GRI5"/>
<dbReference type="OrthoDB" id="3060478at2759"/>
<gene>
    <name evidence="3" type="ORF">D9615_010165</name>
</gene>
<dbReference type="EMBL" id="JAACJP010000054">
    <property type="protein sequence ID" value="KAF5369689.1"/>
    <property type="molecule type" value="Genomic_DNA"/>
</dbReference>
<dbReference type="Pfam" id="PF20411">
    <property type="entry name" value="DUF6697"/>
    <property type="match status" value="1"/>
</dbReference>
<evidence type="ECO:0000259" key="2">
    <source>
        <dbReference type="Pfam" id="PF20411"/>
    </source>
</evidence>
<evidence type="ECO:0000313" key="4">
    <source>
        <dbReference type="Proteomes" id="UP000565441"/>
    </source>
</evidence>
<accession>A0A8H5GRI5</accession>
<proteinExistence type="predicted"/>
<reference evidence="3 4" key="1">
    <citation type="journal article" date="2020" name="ISME J.">
        <title>Uncovering the hidden diversity of litter-decomposition mechanisms in mushroom-forming fungi.</title>
        <authorList>
            <person name="Floudas D."/>
            <person name="Bentzer J."/>
            <person name="Ahren D."/>
            <person name="Johansson T."/>
            <person name="Persson P."/>
            <person name="Tunlid A."/>
        </authorList>
    </citation>
    <scope>NUCLEOTIDE SEQUENCE [LARGE SCALE GENOMIC DNA]</scope>
    <source>
        <strain evidence="3 4">CBS 661.87</strain>
    </source>
</reference>
<keyword evidence="4" id="KW-1185">Reference proteome</keyword>
<sequence>MTVTDVRRFTNVRRAREAIKSYLVIFFYSPTSFMSTNSDSELASDVLRIFGRELRTAERRIAELQHEASKKCSHSEEAARSVKLEEENAFLHRQLANVDKAFEVEKKRAEMAESTLERLDTSPRKIGACNVAKKEEANEAITITADGQAPELTEVHDNPRTNMTVVSEDNEKLRRQLRELESASASLEMRLAQAEAYKKRMDHKEAEHLSRIAFLEGHLTETAEKINQLRNAQTTFQQEREQIQGAYNELENRLKDVVAEHEAALAALRTDYSHREEVKALEVRLGTMKEKRNGQREARLKLRETYQELEARLQTANEDKLAKEKELKSQVASHRETEARLRDLEAERDCLLLAQSTQVDNIQALESKLEKQVAKRRNQKESLRDLEAERDSLLLAQSTQVENIQALENKLEKQVAKRRNQKEKDIGLRDELKRMEEEVEALKVKGPGIPRQESKWARLLHHTFHTSPAFKNFMRALSIPKIRPDRSFLMPIGETDIDLSSLLCSETTLKQHSANFVKFDGKLITWYNSCHGFVFGPSLPHEMSEGKVWTPSLQFTSLSGQAKEIFFNDGSKVFYAGTYRCLPASEWSEEGCLCPSNSPVLSAIMDTPRPPQNAIENFGGKRVAQMYRNGTLRLDCLILQCVGFDHALYNRMLQITKQPPSLKRKRDVAEAPYSKRVEAATKVSLNNRADRRT</sequence>
<evidence type="ECO:0000313" key="3">
    <source>
        <dbReference type="EMBL" id="KAF5369689.1"/>
    </source>
</evidence>
<organism evidence="3 4">
    <name type="scientific">Tricholomella constricta</name>
    <dbReference type="NCBI Taxonomy" id="117010"/>
    <lineage>
        <taxon>Eukaryota</taxon>
        <taxon>Fungi</taxon>
        <taxon>Dikarya</taxon>
        <taxon>Basidiomycota</taxon>
        <taxon>Agaricomycotina</taxon>
        <taxon>Agaricomycetes</taxon>
        <taxon>Agaricomycetidae</taxon>
        <taxon>Agaricales</taxon>
        <taxon>Tricholomatineae</taxon>
        <taxon>Lyophyllaceae</taxon>
        <taxon>Tricholomella</taxon>
    </lineage>
</organism>
<dbReference type="Proteomes" id="UP000565441">
    <property type="component" value="Unassembled WGS sequence"/>
</dbReference>